<feature type="signal peptide" evidence="2">
    <location>
        <begin position="1"/>
        <end position="24"/>
    </location>
</feature>
<dbReference type="Pfam" id="PF08212">
    <property type="entry name" value="Lipocalin_2"/>
    <property type="match status" value="1"/>
</dbReference>
<dbReference type="GO" id="GO:0008289">
    <property type="term" value="F:lipid binding"/>
    <property type="evidence" value="ECO:0007669"/>
    <property type="project" value="UniProtKB-UniRule"/>
</dbReference>
<keyword evidence="2" id="KW-0998">Cell outer membrane</keyword>
<protein>
    <recommendedName>
        <fullName evidence="2">Outer membrane lipoprotein Blc</fullName>
    </recommendedName>
</protein>
<keyword evidence="2 3" id="KW-0449">Lipoprotein</keyword>
<dbReference type="PIRSF" id="PIRSF036893">
    <property type="entry name" value="Lipocalin_ApoD"/>
    <property type="match status" value="1"/>
</dbReference>
<sequence length="187" mass="21881">MSMRNALRMSFLSLTIALSGCTISGNQPQPTTVQVDLQKYQGTWYELARLPMFFQRDCIQSKAHYRLREDGRIDVTNRCKQNDGEWNEVIGIAEPQQPGRTDKLWVKFDNWFSRVAPDVAKGEYWVLYHDPDYQFALVGHPSREYLWILSRSPRINGARREQLVEVAKQQGYDPSQLIWRQTDPMEP</sequence>
<dbReference type="PROSITE" id="PS00213">
    <property type="entry name" value="LIPOCALIN"/>
    <property type="match status" value="1"/>
</dbReference>
<dbReference type="InterPro" id="IPR012674">
    <property type="entry name" value="Calycin"/>
</dbReference>
<dbReference type="PANTHER" id="PTHR10612">
    <property type="entry name" value="APOLIPOPROTEIN D"/>
    <property type="match status" value="1"/>
</dbReference>
<dbReference type="RefSeq" id="WP_205892820.1">
    <property type="nucleotide sequence ID" value="NZ_CP024767.1"/>
</dbReference>
<keyword evidence="2" id="KW-0732">Signal</keyword>
<dbReference type="AlphaFoldDB" id="A0A4P6G5F3"/>
<feature type="domain" description="Lipocalin/cytosolic fatty-acid binding" evidence="4">
    <location>
        <begin position="35"/>
        <end position="181"/>
    </location>
</feature>
<name>A0A4P6G5F3_9PSED</name>
<dbReference type="InterPro" id="IPR002446">
    <property type="entry name" value="Lipocalin_bac"/>
</dbReference>
<gene>
    <name evidence="5" type="ORF">CUN61_18810</name>
</gene>
<dbReference type="EMBL" id="CP024767">
    <property type="protein sequence ID" value="QAY85908.1"/>
    <property type="molecule type" value="Genomic_DNA"/>
</dbReference>
<dbReference type="GO" id="GO:0006950">
    <property type="term" value="P:response to stress"/>
    <property type="evidence" value="ECO:0007669"/>
    <property type="project" value="UniProtKB-ARBA"/>
</dbReference>
<keyword evidence="6" id="KW-1185">Reference proteome</keyword>
<dbReference type="PANTHER" id="PTHR10612:SF34">
    <property type="entry name" value="APOLIPOPROTEIN D"/>
    <property type="match status" value="1"/>
</dbReference>
<dbReference type="InterPro" id="IPR000566">
    <property type="entry name" value="Lipocln_cytosolic_FA-bd_dom"/>
</dbReference>
<dbReference type="InterPro" id="IPR022271">
    <property type="entry name" value="Lipocalin_ApoD"/>
</dbReference>
<keyword evidence="2" id="KW-0446">Lipid-binding</keyword>
<evidence type="ECO:0000256" key="3">
    <source>
        <dbReference type="PIRSR" id="PIRSR036893-52"/>
    </source>
</evidence>
<proteinExistence type="inferred from homology"/>
<evidence type="ECO:0000256" key="2">
    <source>
        <dbReference type="PIRNR" id="PIRNR036893"/>
    </source>
</evidence>
<evidence type="ECO:0000256" key="1">
    <source>
        <dbReference type="ARBA" id="ARBA00006889"/>
    </source>
</evidence>
<dbReference type="Proteomes" id="UP000291121">
    <property type="component" value="Chromosome"/>
</dbReference>
<evidence type="ECO:0000259" key="4">
    <source>
        <dbReference type="Pfam" id="PF08212"/>
    </source>
</evidence>
<keyword evidence="3" id="KW-0564">Palmitate</keyword>
<evidence type="ECO:0000313" key="6">
    <source>
        <dbReference type="Proteomes" id="UP000291121"/>
    </source>
</evidence>
<dbReference type="PRINTS" id="PR01171">
    <property type="entry name" value="BCTLIPOCALIN"/>
</dbReference>
<dbReference type="Gene3D" id="2.40.128.20">
    <property type="match status" value="1"/>
</dbReference>
<dbReference type="SUPFAM" id="SSF50814">
    <property type="entry name" value="Lipocalins"/>
    <property type="match status" value="1"/>
</dbReference>
<dbReference type="InterPro" id="IPR022272">
    <property type="entry name" value="Lipocalin_CS"/>
</dbReference>
<keyword evidence="2" id="KW-0472">Membrane</keyword>
<dbReference type="GO" id="GO:0009279">
    <property type="term" value="C:cell outer membrane"/>
    <property type="evidence" value="ECO:0007669"/>
    <property type="project" value="UniProtKB-SubCell"/>
</dbReference>
<feature type="lipid moiety-binding region" description="N-palmitoyl cysteine" evidence="3">
    <location>
        <position position="21"/>
    </location>
</feature>
<comment type="subunit">
    <text evidence="2">Homodimer.</text>
</comment>
<comment type="similarity">
    <text evidence="1 2">Belongs to the calycin superfamily. Lipocalin family.</text>
</comment>
<accession>A0A4P6G5F3</accession>
<comment type="function">
    <text evidence="2">Involved in the storage or transport of lipids necessary for membrane maintenance under stressful conditions. Displays a binding preference for lysophospholipids.</text>
</comment>
<feature type="chain" id="PRO_5021061650" description="Outer membrane lipoprotein Blc" evidence="2">
    <location>
        <begin position="25"/>
        <end position="187"/>
    </location>
</feature>
<organism evidence="5 6">
    <name type="scientific">Pseudomonas arsenicoxydans</name>
    <dbReference type="NCBI Taxonomy" id="702115"/>
    <lineage>
        <taxon>Bacteria</taxon>
        <taxon>Pseudomonadati</taxon>
        <taxon>Pseudomonadota</taxon>
        <taxon>Gammaproteobacteria</taxon>
        <taxon>Pseudomonadales</taxon>
        <taxon>Pseudomonadaceae</taxon>
        <taxon>Pseudomonas</taxon>
    </lineage>
</organism>
<evidence type="ECO:0000313" key="5">
    <source>
        <dbReference type="EMBL" id="QAY85908.1"/>
    </source>
</evidence>
<feature type="lipid moiety-binding region" description="S-diacylglycerol cysteine" evidence="3">
    <location>
        <position position="21"/>
    </location>
</feature>
<reference evidence="5 6" key="1">
    <citation type="submission" date="2017-11" db="EMBL/GenBank/DDBJ databases">
        <title>Genome sequence of Pseudomonas arsenicoxydans ACM1.</title>
        <authorList>
            <person name="Nascimento F.X."/>
        </authorList>
    </citation>
    <scope>NUCLEOTIDE SEQUENCE [LARGE SCALE GENOMIC DNA]</scope>
    <source>
        <strain evidence="5 6">ACM1</strain>
    </source>
</reference>
<dbReference type="CDD" id="cd19438">
    <property type="entry name" value="lipocalin_Blc-like"/>
    <property type="match status" value="1"/>
</dbReference>
<comment type="subcellular location">
    <subcellularLocation>
        <location evidence="2">Cell outer membrane</location>
    </subcellularLocation>
</comment>
<dbReference type="PROSITE" id="PS51257">
    <property type="entry name" value="PROKAR_LIPOPROTEIN"/>
    <property type="match status" value="1"/>
</dbReference>
<dbReference type="InterPro" id="IPR047202">
    <property type="entry name" value="Lipocalin_Blc-like_dom"/>
</dbReference>